<protein>
    <submittedName>
        <fullName evidence="1">Uncharacterized protein</fullName>
    </submittedName>
</protein>
<dbReference type="EMBL" id="FLYE01000004">
    <property type="protein sequence ID" value="SCA55794.1"/>
    <property type="molecule type" value="Genomic_DNA"/>
</dbReference>
<dbReference type="RefSeq" id="WP_069186495.1">
    <property type="nucleotide sequence ID" value="NZ_FLYE01000004.1"/>
</dbReference>
<dbReference type="AlphaFoldDB" id="A0A1C3RF02"/>
<sequence length="65" mass="7638">MDLNPHKPRHEPLPEAPEGYIWYGVYPNVELITFEELRRRIGEMFETQLQKRKLAKQGDADAQAD</sequence>
<name>A0A1C3RF02_9PROT</name>
<dbReference type="STRING" id="1867952.MTBPR1_120100"/>
<organism evidence="1 2">
    <name type="scientific">Candidatus Terasakiella magnetica</name>
    <dbReference type="NCBI Taxonomy" id="1867952"/>
    <lineage>
        <taxon>Bacteria</taxon>
        <taxon>Pseudomonadati</taxon>
        <taxon>Pseudomonadota</taxon>
        <taxon>Alphaproteobacteria</taxon>
        <taxon>Rhodospirillales</taxon>
        <taxon>Terasakiellaceae</taxon>
        <taxon>Terasakiella</taxon>
    </lineage>
</organism>
<accession>A0A1C3RF02</accession>
<reference evidence="1 2" key="1">
    <citation type="submission" date="2016-07" db="EMBL/GenBank/DDBJ databases">
        <authorList>
            <person name="Lefevre C.T."/>
        </authorList>
    </citation>
    <scope>NUCLEOTIDE SEQUENCE [LARGE SCALE GENOMIC DNA]</scope>
    <source>
        <strain evidence="1">PR1</strain>
    </source>
</reference>
<gene>
    <name evidence="1" type="ORF">MTBPR1_120100</name>
</gene>
<dbReference type="Proteomes" id="UP000231658">
    <property type="component" value="Unassembled WGS sequence"/>
</dbReference>
<evidence type="ECO:0000313" key="1">
    <source>
        <dbReference type="EMBL" id="SCA55794.1"/>
    </source>
</evidence>
<evidence type="ECO:0000313" key="2">
    <source>
        <dbReference type="Proteomes" id="UP000231658"/>
    </source>
</evidence>
<keyword evidence="2" id="KW-1185">Reference proteome</keyword>
<proteinExistence type="predicted"/>